<proteinExistence type="predicted"/>
<reference evidence="2" key="1">
    <citation type="submission" date="2022-02" db="EMBL/GenBank/DDBJ databases">
        <title>Halalkalibacter sp. nov. isolated from Lonar Lake, India.</title>
        <authorList>
            <person name="Joshi A."/>
            <person name="Thite S."/>
            <person name="Lodha T."/>
        </authorList>
    </citation>
    <scope>NUCLEOTIDE SEQUENCE</scope>
    <source>
        <strain evidence="2">MEB205</strain>
    </source>
</reference>
<feature type="transmembrane region" description="Helical" evidence="1">
    <location>
        <begin position="5"/>
        <end position="26"/>
    </location>
</feature>
<evidence type="ECO:0000313" key="3">
    <source>
        <dbReference type="Proteomes" id="UP001139150"/>
    </source>
</evidence>
<dbReference type="RefSeq" id="WP_250094738.1">
    <property type="nucleotide sequence ID" value="NZ_JAKRYL010000002.1"/>
</dbReference>
<sequence length="78" mass="8949">MVTLIFFVIFVSMMLVMAMFDAIIYGRPFLESIVHIYPFELGTRRTIVTAAAVVGLLVAIYIDYKDKKDQKEQQSVNK</sequence>
<keyword evidence="1" id="KW-0812">Transmembrane</keyword>
<organism evidence="2 3">
    <name type="scientific">Halalkalibacter alkaliphilus</name>
    <dbReference type="NCBI Taxonomy" id="2917993"/>
    <lineage>
        <taxon>Bacteria</taxon>
        <taxon>Bacillati</taxon>
        <taxon>Bacillota</taxon>
        <taxon>Bacilli</taxon>
        <taxon>Bacillales</taxon>
        <taxon>Bacillaceae</taxon>
        <taxon>Halalkalibacter</taxon>
    </lineage>
</organism>
<dbReference type="Proteomes" id="UP001139150">
    <property type="component" value="Unassembled WGS sequence"/>
</dbReference>
<name>A0A9X2CP56_9BACI</name>
<evidence type="ECO:0000256" key="1">
    <source>
        <dbReference type="SAM" id="Phobius"/>
    </source>
</evidence>
<protein>
    <submittedName>
        <fullName evidence="2">Uncharacterized protein</fullName>
    </submittedName>
</protein>
<evidence type="ECO:0000313" key="2">
    <source>
        <dbReference type="EMBL" id="MCL7745797.1"/>
    </source>
</evidence>
<dbReference type="AlphaFoldDB" id="A0A9X2CP56"/>
<accession>A0A9X2CP56</accession>
<dbReference type="EMBL" id="JAKRYL010000002">
    <property type="protein sequence ID" value="MCL7745797.1"/>
    <property type="molecule type" value="Genomic_DNA"/>
</dbReference>
<keyword evidence="1" id="KW-1133">Transmembrane helix</keyword>
<gene>
    <name evidence="2" type="ORF">MF646_01565</name>
</gene>
<comment type="caution">
    <text evidence="2">The sequence shown here is derived from an EMBL/GenBank/DDBJ whole genome shotgun (WGS) entry which is preliminary data.</text>
</comment>
<keyword evidence="3" id="KW-1185">Reference proteome</keyword>
<keyword evidence="1" id="KW-0472">Membrane</keyword>
<feature type="transmembrane region" description="Helical" evidence="1">
    <location>
        <begin position="46"/>
        <end position="64"/>
    </location>
</feature>